<gene>
    <name evidence="2" type="ORF">EKO27_g9984</name>
</gene>
<accession>A0A439CSN3</accession>
<dbReference type="STRING" id="363999.A0A439CSN3"/>
<comment type="caution">
    <text evidence="2">The sequence shown here is derived from an EMBL/GenBank/DDBJ whole genome shotgun (WGS) entry which is preliminary data.</text>
</comment>
<protein>
    <submittedName>
        <fullName evidence="2">Uncharacterized protein</fullName>
    </submittedName>
</protein>
<feature type="region of interest" description="Disordered" evidence="1">
    <location>
        <begin position="18"/>
        <end position="59"/>
    </location>
</feature>
<reference evidence="2 3" key="1">
    <citation type="submission" date="2018-12" db="EMBL/GenBank/DDBJ databases">
        <title>Draft genome sequence of Xylaria grammica IHI A82.</title>
        <authorList>
            <person name="Buettner E."/>
            <person name="Kellner H."/>
        </authorList>
    </citation>
    <scope>NUCLEOTIDE SEQUENCE [LARGE SCALE GENOMIC DNA]</scope>
    <source>
        <strain evidence="2 3">IHI A82</strain>
    </source>
</reference>
<name>A0A439CSN3_9PEZI</name>
<keyword evidence="3" id="KW-1185">Reference proteome</keyword>
<feature type="compositionally biased region" description="Polar residues" evidence="1">
    <location>
        <begin position="31"/>
        <end position="41"/>
    </location>
</feature>
<dbReference type="InterPro" id="IPR052400">
    <property type="entry name" value="Zn2-C6_fungal_TF"/>
</dbReference>
<dbReference type="EMBL" id="RYZI01000476">
    <property type="protein sequence ID" value="RWA05122.1"/>
    <property type="molecule type" value="Genomic_DNA"/>
</dbReference>
<evidence type="ECO:0000256" key="1">
    <source>
        <dbReference type="SAM" id="MobiDB-lite"/>
    </source>
</evidence>
<dbReference type="PANTHER" id="PTHR47657:SF13">
    <property type="entry name" value="ZN(2)-C6 FUNGAL-TYPE DOMAIN-CONTAINING PROTEIN-RELATED"/>
    <property type="match status" value="1"/>
</dbReference>
<evidence type="ECO:0000313" key="2">
    <source>
        <dbReference type="EMBL" id="RWA05122.1"/>
    </source>
</evidence>
<proteinExistence type="predicted"/>
<dbReference type="AlphaFoldDB" id="A0A439CSN3"/>
<sequence length="387" mass="43448">MNYGHNAQSVPYLVYASSRPRGRGRPRKNWAVNSGTPECENTTSPSASATSEPTTQNSWGSGLSIEEAELLLHFTQVTAYTLAGNAAVNDPMLRFWSYNLPRIGLAHHFVLRLAYALAAYHIAYHDSTGSSKLKYRDMAEHHASLGLRQLTPILAGIDKDNCGAAYIAATLVCYCTFAAGPAGSGDLLVCNLDTTHDTAWLPLIYGVRLIRERFAEDVLFAGLMDPFMGTKSQADPETPLTDARRARCYREDFKRLDWERPLKELREFVASQTFEGAEICLRELNGMIPIYEATFGDKDAIFDGSSDNQFVFGWLYRLEKAFVGCLQRKDSAALIILAYYAVLLRTENLWCINGWADHLLATVRGLVEDDYIEWLHWPTEALQQRLR</sequence>
<dbReference type="GO" id="GO:0000981">
    <property type="term" value="F:DNA-binding transcription factor activity, RNA polymerase II-specific"/>
    <property type="evidence" value="ECO:0007669"/>
    <property type="project" value="TreeGrafter"/>
</dbReference>
<dbReference type="Proteomes" id="UP000286045">
    <property type="component" value="Unassembled WGS sequence"/>
</dbReference>
<feature type="compositionally biased region" description="Low complexity" evidence="1">
    <location>
        <begin position="42"/>
        <end position="55"/>
    </location>
</feature>
<evidence type="ECO:0000313" key="3">
    <source>
        <dbReference type="Proteomes" id="UP000286045"/>
    </source>
</evidence>
<dbReference type="PANTHER" id="PTHR47657">
    <property type="entry name" value="STEROL REGULATORY ELEMENT-BINDING PROTEIN ECM22"/>
    <property type="match status" value="1"/>
</dbReference>
<organism evidence="2 3">
    <name type="scientific">Xylaria grammica</name>
    <dbReference type="NCBI Taxonomy" id="363999"/>
    <lineage>
        <taxon>Eukaryota</taxon>
        <taxon>Fungi</taxon>
        <taxon>Dikarya</taxon>
        <taxon>Ascomycota</taxon>
        <taxon>Pezizomycotina</taxon>
        <taxon>Sordariomycetes</taxon>
        <taxon>Xylariomycetidae</taxon>
        <taxon>Xylariales</taxon>
        <taxon>Xylariaceae</taxon>
        <taxon>Xylaria</taxon>
    </lineage>
</organism>